<reference evidence="1 2" key="1">
    <citation type="journal article" date="2014" name="Genome Announc.">
        <title>Draft Genome Sequence of the Antitrypanosomally Active Sponge-Associated Bacterium Actinokineospora sp. Strain EG49.</title>
        <authorList>
            <person name="Harjes J."/>
            <person name="Ryu T."/>
            <person name="Abdelmohsen U.R."/>
            <person name="Moitinho-Silva L."/>
            <person name="Horn H."/>
            <person name="Ravasi T."/>
            <person name="Hentschel U."/>
        </authorList>
    </citation>
    <scope>NUCLEOTIDE SEQUENCE [LARGE SCALE GENOMIC DNA]</scope>
    <source>
        <strain evidence="1 2">EG49</strain>
    </source>
</reference>
<protein>
    <recommendedName>
        <fullName evidence="3">Mini-circle protein</fullName>
    </recommendedName>
</protein>
<name>W7IJ32_9PSEU</name>
<dbReference type="InterPro" id="IPR034660">
    <property type="entry name" value="DinB/YfiT-like"/>
</dbReference>
<comment type="caution">
    <text evidence="1">The sequence shown here is derived from an EMBL/GenBank/DDBJ whole genome shotgun (WGS) entry which is preliminary data.</text>
</comment>
<dbReference type="Gene3D" id="1.20.120.450">
    <property type="entry name" value="dinb family like domain"/>
    <property type="match status" value="1"/>
</dbReference>
<keyword evidence="2" id="KW-1185">Reference proteome</keyword>
<evidence type="ECO:0000313" key="1">
    <source>
        <dbReference type="EMBL" id="EWC60820.1"/>
    </source>
</evidence>
<dbReference type="PATRIC" id="fig|909613.9.peg.3875"/>
<gene>
    <name evidence="1" type="ORF">UO65_3873</name>
</gene>
<organism evidence="1 2">
    <name type="scientific">Actinokineospora spheciospongiae</name>
    <dbReference type="NCBI Taxonomy" id="909613"/>
    <lineage>
        <taxon>Bacteria</taxon>
        <taxon>Bacillati</taxon>
        <taxon>Actinomycetota</taxon>
        <taxon>Actinomycetes</taxon>
        <taxon>Pseudonocardiales</taxon>
        <taxon>Pseudonocardiaceae</taxon>
        <taxon>Actinokineospora</taxon>
    </lineage>
</organism>
<proteinExistence type="predicted"/>
<dbReference type="EMBL" id="AYXG01000142">
    <property type="protein sequence ID" value="EWC60820.1"/>
    <property type="molecule type" value="Genomic_DNA"/>
</dbReference>
<dbReference type="InterPro" id="IPR007061">
    <property type="entry name" value="MST-like"/>
</dbReference>
<dbReference type="SUPFAM" id="SSF109854">
    <property type="entry name" value="DinB/YfiT-like putative metalloenzymes"/>
    <property type="match status" value="1"/>
</dbReference>
<dbReference type="eggNOG" id="COG2318">
    <property type="taxonomic scope" value="Bacteria"/>
</dbReference>
<dbReference type="STRING" id="909613.UO65_3873"/>
<evidence type="ECO:0000313" key="2">
    <source>
        <dbReference type="Proteomes" id="UP000019277"/>
    </source>
</evidence>
<dbReference type="AlphaFoldDB" id="W7IJ32"/>
<dbReference type="OrthoDB" id="4548523at2"/>
<evidence type="ECO:0008006" key="3">
    <source>
        <dbReference type="Google" id="ProtNLM"/>
    </source>
</evidence>
<dbReference type="Proteomes" id="UP000019277">
    <property type="component" value="Unassembled WGS sequence"/>
</dbReference>
<dbReference type="RefSeq" id="WP_052021352.1">
    <property type="nucleotide sequence ID" value="NZ_AYXG01000142.1"/>
</dbReference>
<accession>W7IJ32</accession>
<dbReference type="Pfam" id="PF04978">
    <property type="entry name" value="MST"/>
    <property type="match status" value="1"/>
</dbReference>
<sequence>MNLIQDRTQAEPVENLTGERADLLETLRTHRGFLRFTAQGITDEQARTRTGASELTLGGLIKHVAHTEAAWARFIQGGAAAMESVEADWAAEFRMTEGETVEGLLAEYAEIAAATDALVATADLDVAHPLPVAPWFEVGKSRSVRRVLLHIIAETAQHAGHADIVREGLDGQKTMG</sequence>